<dbReference type="InterPro" id="IPR001623">
    <property type="entry name" value="DnaJ_domain"/>
</dbReference>
<dbReference type="InterPro" id="IPR036869">
    <property type="entry name" value="J_dom_sf"/>
</dbReference>
<dbReference type="Pfam" id="PF00226">
    <property type="entry name" value="DnaJ"/>
    <property type="match status" value="1"/>
</dbReference>
<evidence type="ECO:0000313" key="3">
    <source>
        <dbReference type="EMBL" id="CAE7404436.1"/>
    </source>
</evidence>
<dbReference type="OrthoDB" id="425423at2759"/>
<dbReference type="AlphaFoldDB" id="A0A812QU87"/>
<evidence type="ECO:0000259" key="2">
    <source>
        <dbReference type="PROSITE" id="PS50076"/>
    </source>
</evidence>
<evidence type="ECO:0000313" key="4">
    <source>
        <dbReference type="Proteomes" id="UP000601435"/>
    </source>
</evidence>
<sequence>MASEDLEAQARAMAEKTLPSSLPAAARAAKLPTLTQKILERLKKQRDEQSMQSKEKATTVAAGPIAAAQPAAPVPPPPPPSKPEILRIEGVELFGDEPWFDDGDTRRRLRESVVEAHREEKILVGPAADEVERICPSNGRVLGAGAVLRLGGAHQGGYGEQDVQYAYRQLARALHPDKNPNIPTAANAFKRLSEAADELRQGLTEQRDVLKTLVAFAGRQATTEMLERPQEAIFAEACRVLHTVSTTAGEGHIDRPALNRAAAVNSQKALLLASEWFQKSQLLEIFGTTSVRTAYDCAPKRYRAQFLCLINRLLIVEARQFGDGHIRAGWNSIMQNFPELGLWREFRDSLSVHVWDISKDSTEAEARVYADEDEEKDAKEPELDSRTKAQRLLEFYWQTCSGPTFQTAHDKLRHRGKMTLHLGIMQLMEEATQEVVAKLNLKEGKEWKFKQTVELVKEHADDDGIRQKALELERMVEYPVGKLFGIRDERRAGRSERPSRSRSRRRRSRSVSHASRRRRRRRSSSRRSSRSRRSRRRDRRDRRGEGRDERPRDTKPEKDVKGEATGDADSSRPSDVKRGVVRTRSKWDVAEGGSIRVPGRTADGRPTYRRQWDAKDGDAARACAAWVRPWRVAIAALLPSGFDAALPLTHPDIRKLTAVLWKHILKWEGSDSRCLGLFKADAQTPQTFGWAGRSKSTRGLDPDLAPCEWAFVPMSDLLLVVGEGIVGITSEGIFSAHFSGHQRFTLDEYLQQEEVPDLSPTVTT</sequence>
<reference evidence="3" key="1">
    <citation type="submission" date="2021-02" db="EMBL/GenBank/DDBJ databases">
        <authorList>
            <person name="Dougan E. K."/>
            <person name="Rhodes N."/>
            <person name="Thang M."/>
            <person name="Chan C."/>
        </authorList>
    </citation>
    <scope>NUCLEOTIDE SEQUENCE</scope>
</reference>
<organism evidence="3 4">
    <name type="scientific">Symbiodinium necroappetens</name>
    <dbReference type="NCBI Taxonomy" id="1628268"/>
    <lineage>
        <taxon>Eukaryota</taxon>
        <taxon>Sar</taxon>
        <taxon>Alveolata</taxon>
        <taxon>Dinophyceae</taxon>
        <taxon>Suessiales</taxon>
        <taxon>Symbiodiniaceae</taxon>
        <taxon>Symbiodinium</taxon>
    </lineage>
</organism>
<feature type="compositionally biased region" description="Basic and acidic residues" evidence="1">
    <location>
        <begin position="489"/>
        <end position="499"/>
    </location>
</feature>
<feature type="compositionally biased region" description="Low complexity" evidence="1">
    <location>
        <begin position="17"/>
        <end position="30"/>
    </location>
</feature>
<keyword evidence="4" id="KW-1185">Reference proteome</keyword>
<dbReference type="CDD" id="cd06257">
    <property type="entry name" value="DnaJ"/>
    <property type="match status" value="1"/>
</dbReference>
<dbReference type="PROSITE" id="PS50076">
    <property type="entry name" value="DNAJ_2"/>
    <property type="match status" value="1"/>
</dbReference>
<dbReference type="SUPFAM" id="SSF46565">
    <property type="entry name" value="Chaperone J-domain"/>
    <property type="match status" value="1"/>
</dbReference>
<feature type="compositionally biased region" description="Basic residues" evidence="1">
    <location>
        <begin position="500"/>
        <end position="540"/>
    </location>
</feature>
<feature type="region of interest" description="Disordered" evidence="1">
    <location>
        <begin position="1"/>
        <end position="30"/>
    </location>
</feature>
<evidence type="ECO:0000256" key="1">
    <source>
        <dbReference type="SAM" id="MobiDB-lite"/>
    </source>
</evidence>
<proteinExistence type="predicted"/>
<comment type="caution">
    <text evidence="3">The sequence shown here is derived from an EMBL/GenBank/DDBJ whole genome shotgun (WGS) entry which is preliminary data.</text>
</comment>
<feature type="compositionally biased region" description="Low complexity" evidence="1">
    <location>
        <begin position="61"/>
        <end position="71"/>
    </location>
</feature>
<dbReference type="Proteomes" id="UP000601435">
    <property type="component" value="Unassembled WGS sequence"/>
</dbReference>
<feature type="compositionally biased region" description="Basic and acidic residues" evidence="1">
    <location>
        <begin position="541"/>
        <end position="578"/>
    </location>
</feature>
<dbReference type="EMBL" id="CAJNJA010017610">
    <property type="protein sequence ID" value="CAE7404436.1"/>
    <property type="molecule type" value="Genomic_DNA"/>
</dbReference>
<gene>
    <name evidence="3" type="ORF">SNEC2469_LOCUS11087</name>
</gene>
<protein>
    <recommendedName>
        <fullName evidence="2">J domain-containing protein</fullName>
    </recommendedName>
</protein>
<dbReference type="Gene3D" id="1.10.287.110">
    <property type="entry name" value="DnaJ domain"/>
    <property type="match status" value="1"/>
</dbReference>
<accession>A0A812QU87</accession>
<feature type="region of interest" description="Disordered" evidence="1">
    <location>
        <begin position="44"/>
        <end position="79"/>
    </location>
</feature>
<name>A0A812QU87_9DINO</name>
<feature type="region of interest" description="Disordered" evidence="1">
    <location>
        <begin position="489"/>
        <end position="583"/>
    </location>
</feature>
<feature type="domain" description="J" evidence="2">
    <location>
        <begin position="137"/>
        <end position="214"/>
    </location>
</feature>
<feature type="compositionally biased region" description="Basic and acidic residues" evidence="1">
    <location>
        <begin position="44"/>
        <end position="57"/>
    </location>
</feature>